<dbReference type="OrthoDB" id="9804736at2"/>
<proteinExistence type="predicted"/>
<protein>
    <submittedName>
        <fullName evidence="4">Flavin-dependent oxidoreductase</fullName>
    </submittedName>
</protein>
<feature type="domain" description="Luciferase-like" evidence="3">
    <location>
        <begin position="9"/>
        <end position="309"/>
    </location>
</feature>
<dbReference type="GO" id="GO:0004497">
    <property type="term" value="F:monooxygenase activity"/>
    <property type="evidence" value="ECO:0007669"/>
    <property type="project" value="UniProtKB-KW"/>
</dbReference>
<reference evidence="5" key="1">
    <citation type="submission" date="2018-08" db="EMBL/GenBank/DDBJ databases">
        <authorList>
            <person name="Kim S.-J."/>
            <person name="Jung G.-Y."/>
        </authorList>
    </citation>
    <scope>NUCLEOTIDE SEQUENCE [LARGE SCALE GENOMIC DNA]</scope>
    <source>
        <strain evidence="5">GY_H</strain>
    </source>
</reference>
<dbReference type="GO" id="GO:0016705">
    <property type="term" value="F:oxidoreductase activity, acting on paired donors, with incorporation or reduction of molecular oxygen"/>
    <property type="evidence" value="ECO:0007669"/>
    <property type="project" value="InterPro"/>
</dbReference>
<evidence type="ECO:0000256" key="1">
    <source>
        <dbReference type="ARBA" id="ARBA00023002"/>
    </source>
</evidence>
<sequence length="342" mass="37999">MECPSMLKFSVFDHLDSSGAPLGTFFEERLRLVETIERSGFSGYHLAEHHSTPLGLAASPSVFLAAAIQRTRTLRLGPLVYVLPLYHPLRVYEEICMLDHMSGGRLMVGVGRGGALVEHERYGIDPTNASALYHEAFAVLMRAFDSDVVDFEGTFFTFKDYVVQAKPVQRPHPPLWYGAPSPDAIAWAVPKSINVVSLGPAERAKAISDRYRKDWHALGRDDAALPHIGITRHVVVADTDADAQRIAEAAYATWRQSMDWLWRHAGQDFTLKAIYPQTFAELAAIGHGIAGSPTTVRDYMAELEREAGVNYVLCQMVFGDMTYADATHSIDLFAKEVMPAFR</sequence>
<evidence type="ECO:0000259" key="3">
    <source>
        <dbReference type="Pfam" id="PF00296"/>
    </source>
</evidence>
<dbReference type="SUPFAM" id="SSF51679">
    <property type="entry name" value="Bacterial luciferase-like"/>
    <property type="match status" value="1"/>
</dbReference>
<dbReference type="PANTHER" id="PTHR30137:SF8">
    <property type="entry name" value="BLR5498 PROTEIN"/>
    <property type="match status" value="1"/>
</dbReference>
<dbReference type="InterPro" id="IPR036661">
    <property type="entry name" value="Luciferase-like_sf"/>
</dbReference>
<accession>A0A371B834</accession>
<organism evidence="4 5">
    <name type="scientific">Undibacter mobilis</name>
    <dbReference type="NCBI Taxonomy" id="2292256"/>
    <lineage>
        <taxon>Bacteria</taxon>
        <taxon>Pseudomonadati</taxon>
        <taxon>Pseudomonadota</taxon>
        <taxon>Alphaproteobacteria</taxon>
        <taxon>Hyphomicrobiales</taxon>
        <taxon>Nitrobacteraceae</taxon>
        <taxon>Undibacter</taxon>
    </lineage>
</organism>
<dbReference type="AlphaFoldDB" id="A0A371B834"/>
<dbReference type="InterPro" id="IPR050766">
    <property type="entry name" value="Bact_Lucif_Oxidored"/>
</dbReference>
<name>A0A371B834_9BRAD</name>
<keyword evidence="5" id="KW-1185">Reference proteome</keyword>
<evidence type="ECO:0000256" key="2">
    <source>
        <dbReference type="ARBA" id="ARBA00023033"/>
    </source>
</evidence>
<gene>
    <name evidence="4" type="ORF">DXH78_03185</name>
</gene>
<keyword evidence="1" id="KW-0560">Oxidoreductase</keyword>
<dbReference type="EMBL" id="QRGO01000001">
    <property type="protein sequence ID" value="RDV03677.1"/>
    <property type="molecule type" value="Genomic_DNA"/>
</dbReference>
<keyword evidence="2" id="KW-0503">Monooxygenase</keyword>
<dbReference type="PANTHER" id="PTHR30137">
    <property type="entry name" value="LUCIFERASE-LIKE MONOOXYGENASE"/>
    <property type="match status" value="1"/>
</dbReference>
<dbReference type="Gene3D" id="3.20.20.30">
    <property type="entry name" value="Luciferase-like domain"/>
    <property type="match status" value="1"/>
</dbReference>
<dbReference type="Proteomes" id="UP000263993">
    <property type="component" value="Unassembled WGS sequence"/>
</dbReference>
<dbReference type="GO" id="GO:0005829">
    <property type="term" value="C:cytosol"/>
    <property type="evidence" value="ECO:0007669"/>
    <property type="project" value="TreeGrafter"/>
</dbReference>
<evidence type="ECO:0000313" key="5">
    <source>
        <dbReference type="Proteomes" id="UP000263993"/>
    </source>
</evidence>
<dbReference type="Pfam" id="PF00296">
    <property type="entry name" value="Bac_luciferase"/>
    <property type="match status" value="1"/>
</dbReference>
<evidence type="ECO:0000313" key="4">
    <source>
        <dbReference type="EMBL" id="RDV03677.1"/>
    </source>
</evidence>
<comment type="caution">
    <text evidence="4">The sequence shown here is derived from an EMBL/GenBank/DDBJ whole genome shotgun (WGS) entry which is preliminary data.</text>
</comment>
<dbReference type="InterPro" id="IPR011251">
    <property type="entry name" value="Luciferase-like_dom"/>
</dbReference>